<dbReference type="Proteomes" id="UP000541185">
    <property type="component" value="Unassembled WGS sequence"/>
</dbReference>
<proteinExistence type="predicted"/>
<accession>A0A848HB40</accession>
<gene>
    <name evidence="1" type="ORF">HHL11_23345</name>
</gene>
<evidence type="ECO:0000313" key="1">
    <source>
        <dbReference type="EMBL" id="NML46700.1"/>
    </source>
</evidence>
<dbReference type="PROSITE" id="PS51318">
    <property type="entry name" value="TAT"/>
    <property type="match status" value="1"/>
</dbReference>
<name>A0A848HB40_9BURK</name>
<dbReference type="AlphaFoldDB" id="A0A848HB40"/>
<dbReference type="EMBL" id="JABBFX010000002">
    <property type="protein sequence ID" value="NML46700.1"/>
    <property type="molecule type" value="Genomic_DNA"/>
</dbReference>
<dbReference type="InterPro" id="IPR006311">
    <property type="entry name" value="TAT_signal"/>
</dbReference>
<dbReference type="RefSeq" id="WP_169420950.1">
    <property type="nucleotide sequence ID" value="NZ_JABBFX010000002.1"/>
</dbReference>
<sequence>MSTHTLLGRTEDEVLWFRRRGVLQAAAAWAAMGGFGAAQAQQRSNIVAMQGDALLNGAPLRREQVIQTGDSIQTGPGSNLSFVIGNAALHVRENSRITVERGQTLNTIAILRMLTGAVVSVWGRGSSRQIVTPTLTAGIRGTGTYTEIFSEQSYRSYFCNCYGTVDLSAGRDSTTSQAEYHQSFWAEPQPNAEGRILTPAKAINHTDEEVEFLAGLVGQQTAWQIAGHKGVKDGSGYLR</sequence>
<keyword evidence="2" id="KW-1185">Reference proteome</keyword>
<organism evidence="1 2">
    <name type="scientific">Ramlibacter agri</name>
    <dbReference type="NCBI Taxonomy" id="2728837"/>
    <lineage>
        <taxon>Bacteria</taxon>
        <taxon>Pseudomonadati</taxon>
        <taxon>Pseudomonadota</taxon>
        <taxon>Betaproteobacteria</taxon>
        <taxon>Burkholderiales</taxon>
        <taxon>Comamonadaceae</taxon>
        <taxon>Ramlibacter</taxon>
    </lineage>
</organism>
<comment type="caution">
    <text evidence="1">The sequence shown here is derived from an EMBL/GenBank/DDBJ whole genome shotgun (WGS) entry which is preliminary data.</text>
</comment>
<protein>
    <submittedName>
        <fullName evidence="1">Iron dicitrate transport regulator FecR</fullName>
    </submittedName>
</protein>
<evidence type="ECO:0000313" key="2">
    <source>
        <dbReference type="Proteomes" id="UP000541185"/>
    </source>
</evidence>
<reference evidence="1 2" key="1">
    <citation type="submission" date="2020-04" db="EMBL/GenBank/DDBJ databases">
        <title>Ramlibacter sp. G-1-2-2 isolated from soil.</title>
        <authorList>
            <person name="Dahal R.H."/>
        </authorList>
    </citation>
    <scope>NUCLEOTIDE SEQUENCE [LARGE SCALE GENOMIC DNA]</scope>
    <source>
        <strain evidence="1 2">G-1-2-2</strain>
    </source>
</reference>